<dbReference type="RefSeq" id="XP_016272545.1">
    <property type="nucleotide sequence ID" value="XM_016415571.1"/>
</dbReference>
<dbReference type="AlphaFoldDB" id="M7WTL3"/>
<name>M7WTL3_RHOT1</name>
<protein>
    <submittedName>
        <fullName evidence="2">Uncharacterized protein</fullName>
    </submittedName>
</protein>
<evidence type="ECO:0000313" key="3">
    <source>
        <dbReference type="Proteomes" id="UP000016926"/>
    </source>
</evidence>
<dbReference type="GeneID" id="27365905"/>
<sequence length="301" mass="33957">MSLAVLATLRSRLFVLLTLRPRRWEARSPLIYQFLDRLRVRHAPASFTKRFSPLPARVSSSSRNGTHGRQRPFWCSRISFWRPHPSCSAHLTFAPPSSRQAVFPDRPALFLRRRTRRDTSTLPEARRRADLSVARGGWAWDGKSGPIILQVGVEADSDAESEVEEDKPLKRIKQEEDAEPTARAAKRTRAEEPAWTLELSLDDDDTLPPSPTVVLIIRTYGNAEPDMRIRARLTTLFRTIYNTVHMALALDRTRPSLLKYNGKDCLATDTVAHAGITADGGEVELVLHVEVVGGKCRKAKY</sequence>
<keyword evidence="3" id="KW-1185">Reference proteome</keyword>
<dbReference type="Proteomes" id="UP000016926">
    <property type="component" value="Unassembled WGS sequence"/>
</dbReference>
<evidence type="ECO:0000313" key="2">
    <source>
        <dbReference type="EMBL" id="EMS21426.1"/>
    </source>
</evidence>
<feature type="compositionally biased region" description="Basic and acidic residues" evidence="1">
    <location>
        <begin position="166"/>
        <end position="175"/>
    </location>
</feature>
<evidence type="ECO:0000256" key="1">
    <source>
        <dbReference type="SAM" id="MobiDB-lite"/>
    </source>
</evidence>
<organism evidence="2 3">
    <name type="scientific">Rhodotorula toruloides (strain NP11)</name>
    <name type="common">Yeast</name>
    <name type="synonym">Rhodosporidium toruloides</name>
    <dbReference type="NCBI Taxonomy" id="1130832"/>
    <lineage>
        <taxon>Eukaryota</taxon>
        <taxon>Fungi</taxon>
        <taxon>Dikarya</taxon>
        <taxon>Basidiomycota</taxon>
        <taxon>Pucciniomycotina</taxon>
        <taxon>Microbotryomycetes</taxon>
        <taxon>Sporidiobolales</taxon>
        <taxon>Sporidiobolaceae</taxon>
        <taxon>Rhodotorula</taxon>
    </lineage>
</organism>
<dbReference type="HOGENOM" id="CLU_924873_0_0_1"/>
<gene>
    <name evidence="2" type="ORF">RHTO_01892</name>
</gene>
<proteinExistence type="predicted"/>
<reference evidence="2 3" key="1">
    <citation type="journal article" date="2012" name="Nat. Commun.">
        <title>A multi-omic map of the lipid-producing yeast Rhodosporidium toruloides.</title>
        <authorList>
            <person name="Zhu Z."/>
            <person name="Zhang S."/>
            <person name="Liu H."/>
            <person name="Shen H."/>
            <person name="Lin X."/>
            <person name="Yang F."/>
            <person name="Zhou Y.J."/>
            <person name="Jin G."/>
            <person name="Ye M."/>
            <person name="Zou H."/>
            <person name="Zou H."/>
            <person name="Zhao Z.K."/>
        </authorList>
    </citation>
    <scope>NUCLEOTIDE SEQUENCE [LARGE SCALE GENOMIC DNA]</scope>
    <source>
        <strain evidence="2 3">NP11</strain>
    </source>
</reference>
<dbReference type="EMBL" id="KB722656">
    <property type="protein sequence ID" value="EMS21426.1"/>
    <property type="molecule type" value="Genomic_DNA"/>
</dbReference>
<accession>M7WTL3</accession>
<feature type="compositionally biased region" description="Acidic residues" evidence="1">
    <location>
        <begin position="156"/>
        <end position="165"/>
    </location>
</feature>
<feature type="region of interest" description="Disordered" evidence="1">
    <location>
        <begin position="156"/>
        <end position="189"/>
    </location>
</feature>